<dbReference type="PANTHER" id="PTHR35807">
    <property type="entry name" value="TRANSCRIPTIONAL REGULATOR REDD-RELATED"/>
    <property type="match status" value="1"/>
</dbReference>
<evidence type="ECO:0000256" key="4">
    <source>
        <dbReference type="ARBA" id="ARBA00023163"/>
    </source>
</evidence>
<accession>A0ABS3QT51</accession>
<dbReference type="Gene3D" id="1.25.40.10">
    <property type="entry name" value="Tetratricopeptide repeat domain"/>
    <property type="match status" value="1"/>
</dbReference>
<dbReference type="PANTHER" id="PTHR35807:SF1">
    <property type="entry name" value="TRANSCRIPTIONAL REGULATOR REDD"/>
    <property type="match status" value="1"/>
</dbReference>
<name>A0ABS3QT51_9ACTN</name>
<evidence type="ECO:0000313" key="7">
    <source>
        <dbReference type="EMBL" id="MBO2436599.1"/>
    </source>
</evidence>
<dbReference type="InterPro" id="IPR016032">
    <property type="entry name" value="Sig_transdc_resp-reg_C-effctor"/>
</dbReference>
<evidence type="ECO:0000256" key="1">
    <source>
        <dbReference type="ARBA" id="ARBA00005820"/>
    </source>
</evidence>
<dbReference type="CDD" id="cd15831">
    <property type="entry name" value="BTAD"/>
    <property type="match status" value="1"/>
</dbReference>
<dbReference type="SUPFAM" id="SSF48452">
    <property type="entry name" value="TPR-like"/>
    <property type="match status" value="1"/>
</dbReference>
<proteinExistence type="inferred from homology"/>
<evidence type="ECO:0000256" key="5">
    <source>
        <dbReference type="PROSITE-ProRule" id="PRU01091"/>
    </source>
</evidence>
<dbReference type="InterPro" id="IPR005158">
    <property type="entry name" value="BTAD"/>
</dbReference>
<dbReference type="InterPro" id="IPR051677">
    <property type="entry name" value="AfsR-DnrI-RedD_regulator"/>
</dbReference>
<dbReference type="SMART" id="SM00862">
    <property type="entry name" value="Trans_reg_C"/>
    <property type="match status" value="1"/>
</dbReference>
<dbReference type="PROSITE" id="PS51755">
    <property type="entry name" value="OMPR_PHOB"/>
    <property type="match status" value="1"/>
</dbReference>
<dbReference type="Gene3D" id="1.10.10.10">
    <property type="entry name" value="Winged helix-like DNA-binding domain superfamily/Winged helix DNA-binding domain"/>
    <property type="match status" value="1"/>
</dbReference>
<dbReference type="SUPFAM" id="SSF46894">
    <property type="entry name" value="C-terminal effector domain of the bipartite response regulators"/>
    <property type="match status" value="1"/>
</dbReference>
<keyword evidence="2" id="KW-0805">Transcription regulation</keyword>
<dbReference type="EMBL" id="JAGEOK010000002">
    <property type="protein sequence ID" value="MBO2436599.1"/>
    <property type="molecule type" value="Genomic_DNA"/>
</dbReference>
<keyword evidence="8" id="KW-1185">Reference proteome</keyword>
<comment type="caution">
    <text evidence="7">The sequence shown here is derived from an EMBL/GenBank/DDBJ whole genome shotgun (WGS) entry which is preliminary data.</text>
</comment>
<reference evidence="7 8" key="1">
    <citation type="submission" date="2021-03" db="EMBL/GenBank/DDBJ databases">
        <authorList>
            <person name="Kanchanasin P."/>
            <person name="Saeng-In P."/>
            <person name="Phongsopitanun W."/>
            <person name="Yuki M."/>
            <person name="Kudo T."/>
            <person name="Ohkuma M."/>
            <person name="Tanasupawat S."/>
        </authorList>
    </citation>
    <scope>NUCLEOTIDE SEQUENCE [LARGE SCALE GENOMIC DNA]</scope>
    <source>
        <strain evidence="7 8">L46</strain>
    </source>
</reference>
<dbReference type="InterPro" id="IPR001867">
    <property type="entry name" value="OmpR/PhoB-type_DNA-bd"/>
</dbReference>
<organism evidence="7 8">
    <name type="scientific">Actinomadura nitritigenes</name>
    <dbReference type="NCBI Taxonomy" id="134602"/>
    <lineage>
        <taxon>Bacteria</taxon>
        <taxon>Bacillati</taxon>
        <taxon>Actinomycetota</taxon>
        <taxon>Actinomycetes</taxon>
        <taxon>Streptosporangiales</taxon>
        <taxon>Thermomonosporaceae</taxon>
        <taxon>Actinomadura</taxon>
    </lineage>
</organism>
<dbReference type="Proteomes" id="UP000666915">
    <property type="component" value="Unassembled WGS sequence"/>
</dbReference>
<feature type="DNA-binding region" description="OmpR/PhoB-type" evidence="5">
    <location>
        <begin position="1"/>
        <end position="95"/>
    </location>
</feature>
<evidence type="ECO:0000313" key="8">
    <source>
        <dbReference type="Proteomes" id="UP000666915"/>
    </source>
</evidence>
<dbReference type="Pfam" id="PF00486">
    <property type="entry name" value="Trans_reg_C"/>
    <property type="match status" value="1"/>
</dbReference>
<keyword evidence="3 5" id="KW-0238">DNA-binding</keyword>
<keyword evidence="4" id="KW-0804">Transcription</keyword>
<dbReference type="SMART" id="SM01043">
    <property type="entry name" value="BTAD"/>
    <property type="match status" value="1"/>
</dbReference>
<feature type="domain" description="OmpR/PhoB-type" evidence="6">
    <location>
        <begin position="1"/>
        <end position="95"/>
    </location>
</feature>
<dbReference type="RefSeq" id="WP_208264887.1">
    <property type="nucleotide sequence ID" value="NZ_BAAAGM010000085.1"/>
</dbReference>
<evidence type="ECO:0000256" key="3">
    <source>
        <dbReference type="ARBA" id="ARBA00023125"/>
    </source>
</evidence>
<dbReference type="Pfam" id="PF03704">
    <property type="entry name" value="BTAD"/>
    <property type="match status" value="1"/>
</dbReference>
<gene>
    <name evidence="7" type="ORF">J4557_03605</name>
</gene>
<dbReference type="InterPro" id="IPR036388">
    <property type="entry name" value="WH-like_DNA-bd_sf"/>
</dbReference>
<protein>
    <submittedName>
        <fullName evidence="7">Winged helix-turn-helix domain-containing protein</fullName>
    </submittedName>
</protein>
<evidence type="ECO:0000259" key="6">
    <source>
        <dbReference type="PROSITE" id="PS51755"/>
    </source>
</evidence>
<evidence type="ECO:0000256" key="2">
    <source>
        <dbReference type="ARBA" id="ARBA00023015"/>
    </source>
</evidence>
<comment type="similarity">
    <text evidence="1">Belongs to the AfsR/DnrI/RedD regulatory family.</text>
</comment>
<sequence length="282" mass="31006">MGLQFDLLGPVRVRQGDRLLALGSAKQRMLLTALLLEPDRTVSLEFLTRALWDEAPPKSAISNLRTYANQLRRVLADSAPRLIARRPGYALAVEPGELDSARFLHLLRLGRADLAAGAPHRAAFGLEAALALWRGHAAEDLPRTLALAPRLQALDDLRGSAVDAYAEARLALGENDAVAAELPEHLAVHPTRERLWAHLMVALYRCGDAAGALAAYARARDVLVNQLGVDPGPELVALQQAVLKRDPKLDRAPEPRLKVPSRWRARGVHRGLRPLYWQTRHA</sequence>
<dbReference type="InterPro" id="IPR011990">
    <property type="entry name" value="TPR-like_helical_dom_sf"/>
</dbReference>